<feature type="signal peptide" evidence="1">
    <location>
        <begin position="1"/>
        <end position="20"/>
    </location>
</feature>
<keyword evidence="1" id="KW-0732">Signal</keyword>
<evidence type="ECO:0000313" key="3">
    <source>
        <dbReference type="Proteomes" id="UP000823388"/>
    </source>
</evidence>
<evidence type="ECO:0000313" key="2">
    <source>
        <dbReference type="EMBL" id="KAG2611677.1"/>
    </source>
</evidence>
<sequence length="50" mass="5780">MIIPALSLYIYLLLRHAVLRRFTSPWQLARPYNIYRAASWSTSVAACMHG</sequence>
<organism evidence="2 3">
    <name type="scientific">Panicum virgatum</name>
    <name type="common">Blackwell switchgrass</name>
    <dbReference type="NCBI Taxonomy" id="38727"/>
    <lineage>
        <taxon>Eukaryota</taxon>
        <taxon>Viridiplantae</taxon>
        <taxon>Streptophyta</taxon>
        <taxon>Embryophyta</taxon>
        <taxon>Tracheophyta</taxon>
        <taxon>Spermatophyta</taxon>
        <taxon>Magnoliopsida</taxon>
        <taxon>Liliopsida</taxon>
        <taxon>Poales</taxon>
        <taxon>Poaceae</taxon>
        <taxon>PACMAD clade</taxon>
        <taxon>Panicoideae</taxon>
        <taxon>Panicodae</taxon>
        <taxon>Paniceae</taxon>
        <taxon>Panicinae</taxon>
        <taxon>Panicum</taxon>
        <taxon>Panicum sect. Hiantes</taxon>
    </lineage>
</organism>
<name>A0A8T0TND9_PANVG</name>
<dbReference type="Proteomes" id="UP000823388">
    <property type="component" value="Chromosome 4K"/>
</dbReference>
<feature type="chain" id="PRO_5035925733" evidence="1">
    <location>
        <begin position="21"/>
        <end position="50"/>
    </location>
</feature>
<protein>
    <submittedName>
        <fullName evidence="2">Uncharacterized protein</fullName>
    </submittedName>
</protein>
<keyword evidence="3" id="KW-1185">Reference proteome</keyword>
<dbReference type="AlphaFoldDB" id="A0A8T0TND9"/>
<reference evidence="2" key="1">
    <citation type="submission" date="2020-05" db="EMBL/GenBank/DDBJ databases">
        <title>WGS assembly of Panicum virgatum.</title>
        <authorList>
            <person name="Lovell J.T."/>
            <person name="Jenkins J."/>
            <person name="Shu S."/>
            <person name="Juenger T.E."/>
            <person name="Schmutz J."/>
        </authorList>
    </citation>
    <scope>NUCLEOTIDE SEQUENCE</scope>
    <source>
        <strain evidence="2">AP13</strain>
    </source>
</reference>
<gene>
    <name evidence="2" type="ORF">PVAP13_4KG107500</name>
</gene>
<evidence type="ECO:0000256" key="1">
    <source>
        <dbReference type="SAM" id="SignalP"/>
    </source>
</evidence>
<dbReference type="EMBL" id="CM029043">
    <property type="protein sequence ID" value="KAG2611677.1"/>
    <property type="molecule type" value="Genomic_DNA"/>
</dbReference>
<proteinExistence type="predicted"/>
<comment type="caution">
    <text evidence="2">The sequence shown here is derived from an EMBL/GenBank/DDBJ whole genome shotgun (WGS) entry which is preliminary data.</text>
</comment>
<accession>A0A8T0TND9</accession>